<evidence type="ECO:0000313" key="2">
    <source>
        <dbReference type="EMBL" id="RDB35890.1"/>
    </source>
</evidence>
<keyword evidence="3" id="KW-1185">Reference proteome</keyword>
<sequence length="484" mass="55168">MKFSQKVGFGIFAILGLSAIYYGDDYYTNKKEERLKETAHAIFFETKDVLNFSVKNKANTFTFARDNNESPWRILKPVELSADQDTINNVLSAVQQLTVQQEVPNTEALLTGDKKQLAQYGLDNALNSVTIERKGKDSLQLLLGNKLGFIKSSNEQAAGFSSVYAINPAKNKLLVVSDMFSSVIEDKTLADFRTKRIGNFTGQNVTEIELNYNKENLLVQKNNNLWEVLKPHKWKGDDNFISDYLSRYQGLLADKVYEKNEITKNLIEKFNLKNPSAIVTFKDANQKILQKFELSITKEGIYITMVDGSVAKLSLDLWPDLVPKEKSFRNKLIMLNINTDSISRIVLSDELSFVRKDNNWYRTTSTTQQPSVSETPSQDAFNFFSNWELMSADDIILNPSNADLEYFGITKPLKVFYFEFNEAAKIKPIKIIVGNRVPKNEKNVYLKRSDLSSVYIVETDWLSQLAQLYSVGDSSHISVQKQME</sequence>
<accession>A0A369KR76</accession>
<reference evidence="2" key="1">
    <citation type="submission" date="2018-04" db="EMBL/GenBank/DDBJ databases">
        <title>Draft genome sequence of the Candidatus Spirobacillus cienkowskii, a pathogen of freshwater Daphnia species, reconstructed from hemolymph metagenomic reads.</title>
        <authorList>
            <person name="Bresciani L."/>
            <person name="Lemos L.N."/>
            <person name="Wale N."/>
            <person name="Lin J.Y."/>
            <person name="Fernandes G.R."/>
            <person name="Duffy M.A."/>
            <person name="Rodrigues J.M."/>
        </authorList>
    </citation>
    <scope>NUCLEOTIDE SEQUENCE [LARGE SCALE GENOMIC DNA]</scope>
    <source>
        <strain evidence="2">Binning01</strain>
    </source>
</reference>
<name>A0A369KR76_9BACT</name>
<organism evidence="2 3">
    <name type="scientific">Spirobacillus cienkowskii</name>
    <dbReference type="NCBI Taxonomy" id="495820"/>
    <lineage>
        <taxon>Bacteria</taxon>
        <taxon>Pseudomonadati</taxon>
        <taxon>Bdellovibrionota</taxon>
        <taxon>Oligoflexia</taxon>
        <taxon>Silvanigrellales</taxon>
        <taxon>Spirobacillus</taxon>
    </lineage>
</organism>
<evidence type="ECO:0000259" key="1">
    <source>
        <dbReference type="Pfam" id="PF14238"/>
    </source>
</evidence>
<dbReference type="EMBL" id="QOVW01000072">
    <property type="protein sequence ID" value="RDB35890.1"/>
    <property type="molecule type" value="Genomic_DNA"/>
</dbReference>
<proteinExistence type="predicted"/>
<dbReference type="Proteomes" id="UP000253934">
    <property type="component" value="Unassembled WGS sequence"/>
</dbReference>
<comment type="caution">
    <text evidence="2">The sequence shown here is derived from an EMBL/GenBank/DDBJ whole genome shotgun (WGS) entry which is preliminary data.</text>
</comment>
<dbReference type="AlphaFoldDB" id="A0A369KR76"/>
<dbReference type="InterPro" id="IPR025641">
    <property type="entry name" value="DUF4340"/>
</dbReference>
<dbReference type="Pfam" id="PF14238">
    <property type="entry name" value="DUF4340"/>
    <property type="match status" value="1"/>
</dbReference>
<protein>
    <submittedName>
        <fullName evidence="2">DUF4340 domain-containing protein</fullName>
    </submittedName>
</protein>
<feature type="domain" description="DUF4340" evidence="1">
    <location>
        <begin position="72"/>
        <end position="226"/>
    </location>
</feature>
<gene>
    <name evidence="2" type="ORF">DCC88_07925</name>
</gene>
<evidence type="ECO:0000313" key="3">
    <source>
        <dbReference type="Proteomes" id="UP000253934"/>
    </source>
</evidence>